<dbReference type="Proteomes" id="UP001330749">
    <property type="component" value="Unassembled WGS sequence"/>
</dbReference>
<proteinExistence type="predicted"/>
<organism evidence="4 5">
    <name type="scientific">Bacillus xiapuensis</name>
    <dbReference type="NCBI Taxonomy" id="2014075"/>
    <lineage>
        <taxon>Bacteria</taxon>
        <taxon>Bacillati</taxon>
        <taxon>Bacillota</taxon>
        <taxon>Bacilli</taxon>
        <taxon>Bacillales</taxon>
        <taxon>Bacillaceae</taxon>
        <taxon>Bacillus</taxon>
    </lineage>
</organism>
<keyword evidence="5" id="KW-1185">Reference proteome</keyword>
<reference evidence="4 5" key="1">
    <citation type="submission" date="2023-03" db="EMBL/GenBank/DDBJ databases">
        <title>Bacillus Genome Sequencing.</title>
        <authorList>
            <person name="Dunlap C."/>
        </authorList>
    </citation>
    <scope>NUCLEOTIDE SEQUENCE [LARGE SCALE GENOMIC DNA]</scope>
    <source>
        <strain evidence="4 5">B-14544</strain>
    </source>
</reference>
<gene>
    <name evidence="4" type="ORF">P4447_17510</name>
</gene>
<name>A0ABU6NFR0_9BACI</name>
<sequence length="110" mass="12886">MNLFKSKNKKLFKEKWDNLQKRQTQKNFPPKKSEENNQLLEFCLKDNIQKINELFGNSDDIIIREIRIGKEGKIKAGIIFTDGLIDSGSAQNFIMESLMIDFRMTNIETE</sequence>
<keyword evidence="2" id="KW-1133">Transmembrane helix</keyword>
<dbReference type="Pfam" id="PF03323">
    <property type="entry name" value="GerA"/>
    <property type="match status" value="1"/>
</dbReference>
<evidence type="ECO:0000313" key="5">
    <source>
        <dbReference type="Proteomes" id="UP001330749"/>
    </source>
</evidence>
<evidence type="ECO:0000256" key="1">
    <source>
        <dbReference type="ARBA" id="ARBA00022692"/>
    </source>
</evidence>
<keyword evidence="3" id="KW-0472">Membrane</keyword>
<evidence type="ECO:0000256" key="3">
    <source>
        <dbReference type="ARBA" id="ARBA00023136"/>
    </source>
</evidence>
<feature type="non-terminal residue" evidence="4">
    <location>
        <position position="110"/>
    </location>
</feature>
<keyword evidence="1" id="KW-0812">Transmembrane</keyword>
<comment type="caution">
    <text evidence="4">The sequence shown here is derived from an EMBL/GenBank/DDBJ whole genome shotgun (WGS) entry which is preliminary data.</text>
</comment>
<protein>
    <submittedName>
        <fullName evidence="4">Spore germination protein</fullName>
    </submittedName>
</protein>
<dbReference type="InterPro" id="IPR004995">
    <property type="entry name" value="Spore_Ger"/>
</dbReference>
<evidence type="ECO:0000313" key="4">
    <source>
        <dbReference type="EMBL" id="MED3564217.1"/>
    </source>
</evidence>
<accession>A0ABU6NFR0</accession>
<evidence type="ECO:0000256" key="2">
    <source>
        <dbReference type="ARBA" id="ARBA00022989"/>
    </source>
</evidence>
<dbReference type="EMBL" id="JARMQG010000288">
    <property type="protein sequence ID" value="MED3564217.1"/>
    <property type="molecule type" value="Genomic_DNA"/>
</dbReference>